<sequence length="237" mass="26235">MKPKTVPVVEVKPTVEILEQAESIYGYTSVGETPPGESETVYLTKAITITNPHDFPVIIGEVKNDAYDTSNSSISSNEMFGLVPRRTVAPGEVVHIAGTDYLSEISFREDYGSSETTFEVYKDEGVFVPYTNLDTLSLSYRFEDADPGNTVLAIDATFENPSSINVDTSELQFVVFFYDRNGKLIGGDNETHITFKPERIRPGDQKQISFEGALLGREFSREIGSIKVFAGCDRCRA</sequence>
<evidence type="ECO:0000313" key="2">
    <source>
        <dbReference type="Proteomes" id="UP000515679"/>
    </source>
</evidence>
<protein>
    <submittedName>
        <fullName evidence="1">Uncharacterized protein</fullName>
    </submittedName>
</protein>
<dbReference type="KEGG" id="cchl:FPL14_10990"/>
<keyword evidence="2" id="KW-1185">Reference proteome</keyword>
<dbReference type="Proteomes" id="UP000515679">
    <property type="component" value="Chromosome"/>
</dbReference>
<gene>
    <name evidence="1" type="ORF">FPL14_10990</name>
</gene>
<proteinExistence type="predicted"/>
<organism evidence="1 2">
    <name type="scientific">Cohnella cholangitidis</name>
    <dbReference type="NCBI Taxonomy" id="2598458"/>
    <lineage>
        <taxon>Bacteria</taxon>
        <taxon>Bacillati</taxon>
        <taxon>Bacillota</taxon>
        <taxon>Bacilli</taxon>
        <taxon>Bacillales</taxon>
        <taxon>Paenibacillaceae</taxon>
        <taxon>Cohnella</taxon>
    </lineage>
</organism>
<dbReference type="RefSeq" id="WP_182302989.1">
    <property type="nucleotide sequence ID" value="NZ_CP041969.1"/>
</dbReference>
<accession>A0A7G5BXG5</accession>
<dbReference type="AlphaFoldDB" id="A0A7G5BXG5"/>
<evidence type="ECO:0000313" key="1">
    <source>
        <dbReference type="EMBL" id="QMV41649.1"/>
    </source>
</evidence>
<dbReference type="EMBL" id="CP041969">
    <property type="protein sequence ID" value="QMV41649.1"/>
    <property type="molecule type" value="Genomic_DNA"/>
</dbReference>
<name>A0A7G5BXG5_9BACL</name>
<reference evidence="1 2" key="1">
    <citation type="submission" date="2019-07" db="EMBL/GenBank/DDBJ databases">
        <authorList>
            <person name="Kim J.K."/>
            <person name="Cheong H.-M."/>
            <person name="Choi Y."/>
            <person name="Hwang K.J."/>
            <person name="Lee S."/>
            <person name="Choi C."/>
        </authorList>
    </citation>
    <scope>NUCLEOTIDE SEQUENCE [LARGE SCALE GENOMIC DNA]</scope>
    <source>
        <strain evidence="1 2">KS 22</strain>
    </source>
</reference>